<sequence length="260" mass="28727">MSLESNQSKQKSVATKVFDSSADGCKYVAEYIISSIKSFNPTPERPFVLGLPTGSTPEPVYAHLVRAYQNGEISFKNVVTFNMDEYVGLAPENNQSYHYFMNHHFFNHVDIPRENINILDGQAQDIEKECADYERKIKEIGGIHLFMGGIGPNGHIAFNEVGSSANSVTRKIALAESTIKANSRFFSSPEEVPRYALSVGISTVLSAREVIILAFGQAKANAVRQSLKGEISSNCPGSFMRLHDRAMFVLDNASATDYKM</sequence>
<dbReference type="NCBIfam" id="TIGR00502">
    <property type="entry name" value="nagB"/>
    <property type="match status" value="1"/>
</dbReference>
<keyword evidence="4" id="KW-0119">Carbohydrate metabolism</keyword>
<dbReference type="PANTHER" id="PTHR11280:SF5">
    <property type="entry name" value="GLUCOSAMINE-6-PHOSPHATE ISOMERASE"/>
    <property type="match status" value="1"/>
</dbReference>
<dbReference type="GO" id="GO:0006046">
    <property type="term" value="P:N-acetylglucosamine catabolic process"/>
    <property type="evidence" value="ECO:0007669"/>
    <property type="project" value="TreeGrafter"/>
</dbReference>
<dbReference type="InterPro" id="IPR037171">
    <property type="entry name" value="NagB/RpiA_transferase-like"/>
</dbReference>
<dbReference type="Gene3D" id="3.40.50.1360">
    <property type="match status" value="1"/>
</dbReference>
<comment type="similarity">
    <text evidence="2 4">Belongs to the glucosamine/galactosamine-6-phosphate isomerase family.</text>
</comment>
<dbReference type="Pfam" id="PF01182">
    <property type="entry name" value="Glucosamine_iso"/>
    <property type="match status" value="1"/>
</dbReference>
<dbReference type="InterPro" id="IPR006148">
    <property type="entry name" value="Glc/Gal-6P_isomerase"/>
</dbReference>
<evidence type="ECO:0000256" key="4">
    <source>
        <dbReference type="RuleBase" id="RU361197"/>
    </source>
</evidence>
<dbReference type="EMBL" id="HG937693">
    <property type="protein sequence ID" value="CDP34962.1"/>
    <property type="molecule type" value="Genomic_DNA"/>
</dbReference>
<dbReference type="SUPFAM" id="SSF100950">
    <property type="entry name" value="NagB/RpiA/CoA transferase-like"/>
    <property type="match status" value="1"/>
</dbReference>
<dbReference type="PANTHER" id="PTHR11280">
    <property type="entry name" value="GLUCOSAMINE-6-PHOSPHATE ISOMERASE"/>
    <property type="match status" value="1"/>
</dbReference>
<dbReference type="PROSITE" id="PS01161">
    <property type="entry name" value="GLC_GALNAC_ISOMERASE"/>
    <property type="match status" value="1"/>
</dbReference>
<name>A0A060T7T3_BLAAD</name>
<dbReference type="EC" id="3.5.99.6" evidence="4"/>
<dbReference type="CDD" id="cd01399">
    <property type="entry name" value="GlcN6P_deaminase"/>
    <property type="match status" value="1"/>
</dbReference>
<dbReference type="HAMAP" id="MF_01241">
    <property type="entry name" value="GlcN6P_deamin"/>
    <property type="match status" value="1"/>
</dbReference>
<evidence type="ECO:0000313" key="6">
    <source>
        <dbReference type="EMBL" id="CDP34962.1"/>
    </source>
</evidence>
<evidence type="ECO:0000256" key="3">
    <source>
        <dbReference type="ARBA" id="ARBA00022801"/>
    </source>
</evidence>
<evidence type="ECO:0000256" key="2">
    <source>
        <dbReference type="ARBA" id="ARBA00005526"/>
    </source>
</evidence>
<reference evidence="6" key="1">
    <citation type="submission" date="2014-02" db="EMBL/GenBank/DDBJ databases">
        <authorList>
            <person name="Genoscope - CEA"/>
        </authorList>
    </citation>
    <scope>NUCLEOTIDE SEQUENCE</scope>
    <source>
        <strain evidence="6">LS3</strain>
    </source>
</reference>
<dbReference type="GO" id="GO:0042802">
    <property type="term" value="F:identical protein binding"/>
    <property type="evidence" value="ECO:0007669"/>
    <property type="project" value="TreeGrafter"/>
</dbReference>
<feature type="domain" description="Glucosamine/galactosamine-6-phosphate isomerase" evidence="5">
    <location>
        <begin position="25"/>
        <end position="241"/>
    </location>
</feature>
<dbReference type="InterPro" id="IPR018321">
    <property type="entry name" value="Glucosamine6P_isomerase_CS"/>
</dbReference>
<evidence type="ECO:0000259" key="5">
    <source>
        <dbReference type="Pfam" id="PF01182"/>
    </source>
</evidence>
<dbReference type="GO" id="GO:0005975">
    <property type="term" value="P:carbohydrate metabolic process"/>
    <property type="evidence" value="ECO:0007669"/>
    <property type="project" value="InterPro"/>
</dbReference>
<protein>
    <recommendedName>
        <fullName evidence="4">Glucosamine-6-phosphate isomerase</fullName>
        <ecNumber evidence="4">3.5.99.6</ecNumber>
    </recommendedName>
    <alternativeName>
        <fullName evidence="4">Glucosamine-6-phosphate isomerase</fullName>
    </alternativeName>
</protein>
<dbReference type="GO" id="GO:0004342">
    <property type="term" value="F:glucosamine-6-phosphate deaminase activity"/>
    <property type="evidence" value="ECO:0007669"/>
    <property type="project" value="UniProtKB-UniRule"/>
</dbReference>
<gene>
    <name evidence="6" type="ORF">GNLVRS02_ARAD1C24486g</name>
</gene>
<evidence type="ECO:0000256" key="1">
    <source>
        <dbReference type="ARBA" id="ARBA00000644"/>
    </source>
</evidence>
<dbReference type="AlphaFoldDB" id="A0A060T7T3"/>
<dbReference type="GO" id="GO:0005737">
    <property type="term" value="C:cytoplasm"/>
    <property type="evidence" value="ECO:0007669"/>
    <property type="project" value="TreeGrafter"/>
</dbReference>
<proteinExistence type="inferred from homology"/>
<keyword evidence="3 4" id="KW-0378">Hydrolase</keyword>
<dbReference type="PhylomeDB" id="A0A060T7T3"/>
<dbReference type="InterPro" id="IPR004547">
    <property type="entry name" value="Glucosamine6P_isomerase"/>
</dbReference>
<accession>A0A060T7T3</accession>
<dbReference type="GO" id="GO:0019262">
    <property type="term" value="P:N-acetylneuraminate catabolic process"/>
    <property type="evidence" value="ECO:0007669"/>
    <property type="project" value="TreeGrafter"/>
</dbReference>
<organism evidence="6">
    <name type="scientific">Blastobotrys adeninivorans</name>
    <name type="common">Yeast</name>
    <name type="synonym">Arxula adeninivorans</name>
    <dbReference type="NCBI Taxonomy" id="409370"/>
    <lineage>
        <taxon>Eukaryota</taxon>
        <taxon>Fungi</taxon>
        <taxon>Dikarya</taxon>
        <taxon>Ascomycota</taxon>
        <taxon>Saccharomycotina</taxon>
        <taxon>Dipodascomycetes</taxon>
        <taxon>Dipodascales</taxon>
        <taxon>Trichomonascaceae</taxon>
        <taxon>Blastobotrys</taxon>
    </lineage>
</organism>
<reference evidence="6" key="2">
    <citation type="submission" date="2014-06" db="EMBL/GenBank/DDBJ databases">
        <title>The complete genome of Blastobotrys (Arxula) adeninivorans LS3 - a yeast of biotechnological interest.</title>
        <authorList>
            <person name="Kunze G."/>
            <person name="Gaillardin C."/>
            <person name="Czernicka M."/>
            <person name="Durrens P."/>
            <person name="Martin T."/>
            <person name="Boer E."/>
            <person name="Gabaldon T."/>
            <person name="Cruz J."/>
            <person name="Talla E."/>
            <person name="Marck C."/>
            <person name="Goffeau A."/>
            <person name="Barbe V."/>
            <person name="Baret P."/>
            <person name="Baronian K."/>
            <person name="Beier S."/>
            <person name="Bleykasten C."/>
            <person name="Bode R."/>
            <person name="Casaregola S."/>
            <person name="Despons L."/>
            <person name="Fairhead C."/>
            <person name="Giersberg M."/>
            <person name="Gierski P."/>
            <person name="Hahnel U."/>
            <person name="Hartmann A."/>
            <person name="Jankowska D."/>
            <person name="Jubin C."/>
            <person name="Jung P."/>
            <person name="Lafontaine I."/>
            <person name="Leh-Louis V."/>
            <person name="Lemaire M."/>
            <person name="Marcet-Houben M."/>
            <person name="Mascher M."/>
            <person name="Morel G."/>
            <person name="Richard G.-F."/>
            <person name="Riechen J."/>
            <person name="Sacerdot C."/>
            <person name="Sarkar A."/>
            <person name="Savel G."/>
            <person name="Schacherer J."/>
            <person name="Sherman D."/>
            <person name="Straub M.-L."/>
            <person name="Stein N."/>
            <person name="Thierry A."/>
            <person name="Trautwein-Schult A."/>
            <person name="Westhof E."/>
            <person name="Worch S."/>
            <person name="Dujon B."/>
            <person name="Souciet J.-L."/>
            <person name="Wincker P."/>
            <person name="Scholz U."/>
            <person name="Neuveglise N."/>
        </authorList>
    </citation>
    <scope>NUCLEOTIDE SEQUENCE</scope>
    <source>
        <strain evidence="6">LS3</strain>
    </source>
</reference>
<comment type="catalytic activity">
    <reaction evidence="1 4">
        <text>alpha-D-glucosamine 6-phosphate + H2O = beta-D-fructose 6-phosphate + NH4(+)</text>
        <dbReference type="Rhea" id="RHEA:12172"/>
        <dbReference type="ChEBI" id="CHEBI:15377"/>
        <dbReference type="ChEBI" id="CHEBI:28938"/>
        <dbReference type="ChEBI" id="CHEBI:57634"/>
        <dbReference type="ChEBI" id="CHEBI:75989"/>
        <dbReference type="EC" id="3.5.99.6"/>
    </reaction>
</comment>
<dbReference type="GO" id="GO:0006043">
    <property type="term" value="P:glucosamine catabolic process"/>
    <property type="evidence" value="ECO:0007669"/>
    <property type="project" value="TreeGrafter"/>
</dbReference>